<sequence>MNDPVPINDQQEKPLIVWQAHEGNLSGANIAMLEYIDALRGTYRFHVILPHEGTMRNVLTKRQVTISIVPQYGWADSNFSFKRRLKRLIRTQLAVRIIRKLLKETGASFVFTNTLVPFVAAKAAYRLQLPHVWWIHEYGEEDFGFRIGYGKPEKAYKQMQHWSKLIICNSEAVTTKFKALLPNVPVHRIYQPVSWNAAKPVPKDKIATYLMFGQLAESKGHLEVLKAVAKAKQLGVTVKLHIKGPSENAVYLHLLKEFISTNQLEEQINIETGFFVKEEIMPQYEVLIVASRSEAFGRVIVEANKAGLRVLVRNSGGAPELINETNGLLYTNQEDLEAILCGERAFPDRAICCNYNESEQIQTLTELLERTCM</sequence>
<name>A0A4Q1CD71_9BACT</name>
<feature type="domain" description="Glycosyltransferase subfamily 4-like N-terminal" evidence="2">
    <location>
        <begin position="83"/>
        <end position="193"/>
    </location>
</feature>
<evidence type="ECO:0000259" key="1">
    <source>
        <dbReference type="Pfam" id="PF00534"/>
    </source>
</evidence>
<evidence type="ECO:0000313" key="4">
    <source>
        <dbReference type="Proteomes" id="UP000290204"/>
    </source>
</evidence>
<dbReference type="GO" id="GO:0016757">
    <property type="term" value="F:glycosyltransferase activity"/>
    <property type="evidence" value="ECO:0007669"/>
    <property type="project" value="InterPro"/>
</dbReference>
<dbReference type="InterPro" id="IPR028098">
    <property type="entry name" value="Glyco_trans_4-like_N"/>
</dbReference>
<keyword evidence="4" id="KW-1185">Reference proteome</keyword>
<dbReference type="RefSeq" id="WP_129132946.1">
    <property type="nucleotide sequence ID" value="NZ_SDHW01000011.1"/>
</dbReference>
<feature type="domain" description="Glycosyl transferase family 1" evidence="1">
    <location>
        <begin position="202"/>
        <end position="335"/>
    </location>
</feature>
<dbReference type="InterPro" id="IPR001296">
    <property type="entry name" value="Glyco_trans_1"/>
</dbReference>
<accession>A0A4Q1CD71</accession>
<dbReference type="EMBL" id="SDHW01000011">
    <property type="protein sequence ID" value="RXK57426.1"/>
    <property type="molecule type" value="Genomic_DNA"/>
</dbReference>
<proteinExistence type="predicted"/>
<dbReference type="OrthoDB" id="9811239at2"/>
<reference evidence="3 4" key="1">
    <citation type="submission" date="2019-01" db="EMBL/GenBank/DDBJ databases">
        <title>Lacibacter sp. strain TTM-7.</title>
        <authorList>
            <person name="Chen W.-M."/>
        </authorList>
    </citation>
    <scope>NUCLEOTIDE SEQUENCE [LARGE SCALE GENOMIC DNA]</scope>
    <source>
        <strain evidence="3 4">TTM-7</strain>
    </source>
</reference>
<evidence type="ECO:0000259" key="2">
    <source>
        <dbReference type="Pfam" id="PF13439"/>
    </source>
</evidence>
<dbReference type="CDD" id="cd03801">
    <property type="entry name" value="GT4_PimA-like"/>
    <property type="match status" value="1"/>
</dbReference>
<gene>
    <name evidence="3" type="ORF">ESA94_21065</name>
</gene>
<dbReference type="AlphaFoldDB" id="A0A4Q1CD71"/>
<dbReference type="PANTHER" id="PTHR12526">
    <property type="entry name" value="GLYCOSYLTRANSFERASE"/>
    <property type="match status" value="1"/>
</dbReference>
<keyword evidence="3" id="KW-0808">Transferase</keyword>
<dbReference type="SUPFAM" id="SSF53756">
    <property type="entry name" value="UDP-Glycosyltransferase/glycogen phosphorylase"/>
    <property type="match status" value="1"/>
</dbReference>
<dbReference type="PANTHER" id="PTHR12526:SF630">
    <property type="entry name" value="GLYCOSYLTRANSFERASE"/>
    <property type="match status" value="1"/>
</dbReference>
<protein>
    <submittedName>
        <fullName evidence="3">Glycosyltransferase</fullName>
    </submittedName>
</protein>
<dbReference type="Pfam" id="PF13439">
    <property type="entry name" value="Glyco_transf_4"/>
    <property type="match status" value="1"/>
</dbReference>
<dbReference type="Proteomes" id="UP000290204">
    <property type="component" value="Unassembled WGS sequence"/>
</dbReference>
<dbReference type="Pfam" id="PF00534">
    <property type="entry name" value="Glycos_transf_1"/>
    <property type="match status" value="1"/>
</dbReference>
<comment type="caution">
    <text evidence="3">The sequence shown here is derived from an EMBL/GenBank/DDBJ whole genome shotgun (WGS) entry which is preliminary data.</text>
</comment>
<evidence type="ECO:0000313" key="3">
    <source>
        <dbReference type="EMBL" id="RXK57426.1"/>
    </source>
</evidence>
<dbReference type="Gene3D" id="3.40.50.2000">
    <property type="entry name" value="Glycogen Phosphorylase B"/>
    <property type="match status" value="2"/>
</dbReference>
<organism evidence="3 4">
    <name type="scientific">Lacibacter luteus</name>
    <dbReference type="NCBI Taxonomy" id="2508719"/>
    <lineage>
        <taxon>Bacteria</taxon>
        <taxon>Pseudomonadati</taxon>
        <taxon>Bacteroidota</taxon>
        <taxon>Chitinophagia</taxon>
        <taxon>Chitinophagales</taxon>
        <taxon>Chitinophagaceae</taxon>
        <taxon>Lacibacter</taxon>
    </lineage>
</organism>